<dbReference type="HOGENOM" id="CLU_127873_0_0_1"/>
<dbReference type="Gene3D" id="2.40.128.20">
    <property type="match status" value="1"/>
</dbReference>
<protein>
    <recommendedName>
        <fullName evidence="4">Lipocalin/cytosolic fatty-acid binding domain-containing protein</fullName>
    </recommendedName>
</protein>
<feature type="chain" id="PRO_5004581834" description="Lipocalin/cytosolic fatty-acid binding domain-containing protein" evidence="1">
    <location>
        <begin position="20"/>
        <end position="175"/>
    </location>
</feature>
<reference evidence="2" key="2">
    <citation type="submission" date="2015-06" db="UniProtKB">
        <authorList>
            <consortium name="EnsemblMetazoa"/>
        </authorList>
    </citation>
    <scope>IDENTIFICATION</scope>
</reference>
<name>T1KUG8_TETUR</name>
<dbReference type="EMBL" id="CAEY01000555">
    <property type="status" value="NOT_ANNOTATED_CDS"/>
    <property type="molecule type" value="Genomic_DNA"/>
</dbReference>
<accession>T1KUG8</accession>
<evidence type="ECO:0008006" key="4">
    <source>
        <dbReference type="Google" id="ProtNLM"/>
    </source>
</evidence>
<sequence>MKMIATLFVVFAFASSAFGFTCPAPETTPGADIDKIAGQWYVIRGLIISSTTNSTLTFTPREDADFEIKVPGTTSTGEKFSAIWYGRRTDNQNLLNIYLTDSKEAPIFFTFNVVATDYDNYLAAICVWLFRVKFVVIDKLILSRTNTLNADKIVELDALLTDKVGNSFVPSIQKD</sequence>
<evidence type="ECO:0000313" key="2">
    <source>
        <dbReference type="EnsemblMetazoa" id="tetur21g03340.1"/>
    </source>
</evidence>
<feature type="signal peptide" evidence="1">
    <location>
        <begin position="1"/>
        <end position="19"/>
    </location>
</feature>
<dbReference type="Proteomes" id="UP000015104">
    <property type="component" value="Unassembled WGS sequence"/>
</dbReference>
<evidence type="ECO:0000313" key="3">
    <source>
        <dbReference type="Proteomes" id="UP000015104"/>
    </source>
</evidence>
<evidence type="ECO:0000256" key="1">
    <source>
        <dbReference type="SAM" id="SignalP"/>
    </source>
</evidence>
<proteinExistence type="predicted"/>
<keyword evidence="3" id="KW-1185">Reference proteome</keyword>
<reference evidence="3" key="1">
    <citation type="submission" date="2011-08" db="EMBL/GenBank/DDBJ databases">
        <authorList>
            <person name="Rombauts S."/>
        </authorList>
    </citation>
    <scope>NUCLEOTIDE SEQUENCE</scope>
    <source>
        <strain evidence="3">London</strain>
    </source>
</reference>
<dbReference type="InterPro" id="IPR012674">
    <property type="entry name" value="Calycin"/>
</dbReference>
<keyword evidence="1" id="KW-0732">Signal</keyword>
<organism evidence="2 3">
    <name type="scientific">Tetranychus urticae</name>
    <name type="common">Two-spotted spider mite</name>
    <dbReference type="NCBI Taxonomy" id="32264"/>
    <lineage>
        <taxon>Eukaryota</taxon>
        <taxon>Metazoa</taxon>
        <taxon>Ecdysozoa</taxon>
        <taxon>Arthropoda</taxon>
        <taxon>Chelicerata</taxon>
        <taxon>Arachnida</taxon>
        <taxon>Acari</taxon>
        <taxon>Acariformes</taxon>
        <taxon>Trombidiformes</taxon>
        <taxon>Prostigmata</taxon>
        <taxon>Eleutherengona</taxon>
        <taxon>Raphignathae</taxon>
        <taxon>Tetranychoidea</taxon>
        <taxon>Tetranychidae</taxon>
        <taxon>Tetranychus</taxon>
    </lineage>
</organism>
<dbReference type="EnsemblMetazoa" id="tetur21g03340.1">
    <property type="protein sequence ID" value="tetur21g03340.1"/>
    <property type="gene ID" value="tetur21g03340"/>
</dbReference>
<dbReference type="AlphaFoldDB" id="T1KUG8"/>
<dbReference type="SUPFAM" id="SSF50814">
    <property type="entry name" value="Lipocalins"/>
    <property type="match status" value="1"/>
</dbReference>